<dbReference type="Gene3D" id="3.40.50.150">
    <property type="entry name" value="Vaccinia Virus protein VP39"/>
    <property type="match status" value="2"/>
</dbReference>
<reference evidence="2" key="2">
    <citation type="submission" date="2014-03" db="EMBL/GenBank/DDBJ databases">
        <title>Candidatus Competibacter-lineage genomes retrieved from metagenomes reveal functional metabolic diversity.</title>
        <authorList>
            <person name="McIlroy S.J."/>
            <person name="Albertsen M."/>
            <person name="Andresen E.K."/>
            <person name="Saunders A.M."/>
            <person name="Kristiansen R."/>
            <person name="Stokholm-Bjerregaard M."/>
            <person name="Nielsen K.L."/>
            <person name="Nielsen P.H."/>
        </authorList>
    </citation>
    <scope>NUCLEOTIDE SEQUENCE</scope>
    <source>
        <strain evidence="2">Run_A_D11</strain>
    </source>
</reference>
<dbReference type="SUPFAM" id="SSF53335">
    <property type="entry name" value="S-adenosyl-L-methionine-dependent methyltransferases"/>
    <property type="match status" value="2"/>
</dbReference>
<dbReference type="AlphaFoldDB" id="W6M2A2"/>
<feature type="domain" description="Methyltransferase FkbM" evidence="1">
    <location>
        <begin position="393"/>
        <end position="526"/>
    </location>
</feature>
<dbReference type="Pfam" id="PF05050">
    <property type="entry name" value="Methyltransf_21"/>
    <property type="match status" value="1"/>
</dbReference>
<reference evidence="2" key="1">
    <citation type="submission" date="2013-07" db="EMBL/GenBank/DDBJ databases">
        <authorList>
            <person name="McIlroy S."/>
        </authorList>
    </citation>
    <scope>NUCLEOTIDE SEQUENCE [LARGE SCALE GENOMIC DNA]</scope>
    <source>
        <strain evidence="2">Run_A_D11</strain>
    </source>
</reference>
<comment type="caution">
    <text evidence="2">The sequence shown here is derived from an EMBL/GenBank/DDBJ whole genome shotgun (WGS) entry which is preliminary data.</text>
</comment>
<dbReference type="Pfam" id="PF13489">
    <property type="entry name" value="Methyltransf_23"/>
    <property type="match status" value="1"/>
</dbReference>
<dbReference type="Proteomes" id="UP000035760">
    <property type="component" value="Unassembled WGS sequence"/>
</dbReference>
<dbReference type="PANTHER" id="PTHR34203:SF15">
    <property type="entry name" value="SLL1173 PROTEIN"/>
    <property type="match status" value="1"/>
</dbReference>
<name>W6M2A2_9GAMM</name>
<dbReference type="NCBIfam" id="TIGR01444">
    <property type="entry name" value="fkbM_fam"/>
    <property type="match status" value="1"/>
</dbReference>
<organism evidence="2 3">
    <name type="scientific">Candidatus Competibacter denitrificans Run_A_D11</name>
    <dbReference type="NCBI Taxonomy" id="1400863"/>
    <lineage>
        <taxon>Bacteria</taxon>
        <taxon>Pseudomonadati</taxon>
        <taxon>Pseudomonadota</taxon>
        <taxon>Gammaproteobacteria</taxon>
        <taxon>Candidatus Competibacteraceae</taxon>
        <taxon>Candidatus Competibacter</taxon>
    </lineage>
</organism>
<evidence type="ECO:0000313" key="2">
    <source>
        <dbReference type="EMBL" id="CDI01587.1"/>
    </source>
</evidence>
<keyword evidence="3" id="KW-1185">Reference proteome</keyword>
<proteinExistence type="predicted"/>
<dbReference type="STRING" id="1400863.BN873_170003"/>
<sequence>MGVGYQGLQFSLFGKGKGVSFDRTVMLGRQNHYLDAGTLHSMFERFGSPVTDAEVHTMLHHAYSENLFKQLGATKVDSIDASGYEGASIIHNLNDPIPAELQRQYTCVVDFGSLEHVFNFPGALKNATDLLADGGHLLSITTANNFMGHGFYQFAPEAFFGYLAKNGFTDIEIYMILYRNLPYWFRVSEPRQIGNRVELVNGEPVQMGILARKVEHRPQAAFPIQSDYHDAFWQRRDVDRKTEAPPVDPHVSALVQDLKAKIAALVAWPEMLSPHLTNGFENHLHYQLIDPAVEVAGVAHAKAGPALLSRLQKALGISTDTTTKPSAPPPVDKEPTHLTPVEEVEHRGVIIPIIPKVFSEQIIQAIRVGTYEASEAGELDALIQTDEVILEIGAGCGFISTYCAKNPHTKAVYSVEANPALIDVIRLTHKLNNVQVTLYHEVLAKESGEIDFYVHEDFWASGTHSFLGKPVKVKTTSFQQRLAEIRPTMLIVDIEGGEDGLFEGIDLTGVRKIMLEVHQPTIGRRGVKRLFDQLSAQNFHYDMWHSSRSIVTFSHVDRG</sequence>
<dbReference type="InterPro" id="IPR006342">
    <property type="entry name" value="FkbM_mtfrase"/>
</dbReference>
<gene>
    <name evidence="2" type="ORF">BN873_170003</name>
</gene>
<protein>
    <recommendedName>
        <fullName evidence="1">Methyltransferase FkbM domain-containing protein</fullName>
    </recommendedName>
</protein>
<accession>W6M2A2</accession>
<dbReference type="InterPro" id="IPR052514">
    <property type="entry name" value="SAM-dependent_MTase"/>
</dbReference>
<evidence type="ECO:0000313" key="3">
    <source>
        <dbReference type="Proteomes" id="UP000035760"/>
    </source>
</evidence>
<evidence type="ECO:0000259" key="1">
    <source>
        <dbReference type="Pfam" id="PF05050"/>
    </source>
</evidence>
<dbReference type="PANTHER" id="PTHR34203">
    <property type="entry name" value="METHYLTRANSFERASE, FKBM FAMILY PROTEIN"/>
    <property type="match status" value="1"/>
</dbReference>
<dbReference type="InterPro" id="IPR029063">
    <property type="entry name" value="SAM-dependent_MTases_sf"/>
</dbReference>
<dbReference type="RefSeq" id="WP_048670859.1">
    <property type="nucleotide sequence ID" value="NZ_CBTJ020000022.1"/>
</dbReference>
<dbReference type="EMBL" id="CBTJ020000022">
    <property type="protein sequence ID" value="CDI01587.1"/>
    <property type="molecule type" value="Genomic_DNA"/>
</dbReference>
<dbReference type="OrthoDB" id="6163825at2"/>